<proteinExistence type="predicted"/>
<evidence type="ECO:0000313" key="3">
    <source>
        <dbReference type="Proteomes" id="UP000011087"/>
    </source>
</evidence>
<dbReference type="EnsemblProtists" id="EKX38048">
    <property type="protein sequence ID" value="EKX38048"/>
    <property type="gene ID" value="GUITHDRAFT_77545"/>
</dbReference>
<accession>A0A0C3T2B0</accession>
<evidence type="ECO:0000313" key="2">
    <source>
        <dbReference type="EnsemblProtists" id="EKX38048"/>
    </source>
</evidence>
<evidence type="ECO:0000259" key="1">
    <source>
        <dbReference type="Pfam" id="PF02698"/>
    </source>
</evidence>
<keyword evidence="3" id="KW-1185">Reference proteome</keyword>
<dbReference type="CDD" id="cd06259">
    <property type="entry name" value="YdcF-like"/>
    <property type="match status" value="1"/>
</dbReference>
<dbReference type="Gene3D" id="3.40.50.620">
    <property type="entry name" value="HUPs"/>
    <property type="match status" value="1"/>
</dbReference>
<dbReference type="GO" id="GO:0005886">
    <property type="term" value="C:plasma membrane"/>
    <property type="evidence" value="ECO:0007669"/>
    <property type="project" value="TreeGrafter"/>
</dbReference>
<organism evidence="2 3">
    <name type="scientific">Guillardia theta (strain CCMP2712)</name>
    <name type="common">Cryptophyte</name>
    <dbReference type="NCBI Taxonomy" id="905079"/>
    <lineage>
        <taxon>Eukaryota</taxon>
        <taxon>Cryptophyceae</taxon>
        <taxon>Pyrenomonadales</taxon>
        <taxon>Geminigeraceae</taxon>
        <taxon>Guillardia</taxon>
    </lineage>
</organism>
<sequence>MAVVVLGGGPQSKDGSLPEWTKRRCDAVAELYKCCKGKNQKLRIVTTSAGTAHTPSVIDSEGFPVTEASASAQYLIRAGVDAKHIVQEAQAWDTIGNAWFTRVMHSDIRGWRRLLVVTSDFHLNRTKAIFEWVFALPPAQRLRFVGISDEGIEIAEERGKREAKSLEGVKQNAQTLKTMESLHEWLYTKHGAYAAAVRVERLPPSERKIYNG</sequence>
<reference evidence="3" key="2">
    <citation type="submission" date="2012-11" db="EMBL/GenBank/DDBJ databases">
        <authorList>
            <person name="Kuo A."/>
            <person name="Curtis B.A."/>
            <person name="Tanifuji G."/>
            <person name="Burki F."/>
            <person name="Gruber A."/>
            <person name="Irimia M."/>
            <person name="Maruyama S."/>
            <person name="Arias M.C."/>
            <person name="Ball S.G."/>
            <person name="Gile G.H."/>
            <person name="Hirakawa Y."/>
            <person name="Hopkins J.F."/>
            <person name="Rensing S.A."/>
            <person name="Schmutz J."/>
            <person name="Symeonidi A."/>
            <person name="Elias M."/>
            <person name="Eveleigh R.J."/>
            <person name="Herman E.K."/>
            <person name="Klute M.J."/>
            <person name="Nakayama T."/>
            <person name="Obornik M."/>
            <person name="Reyes-Prieto A."/>
            <person name="Armbrust E.V."/>
            <person name="Aves S.J."/>
            <person name="Beiko R.G."/>
            <person name="Coutinho P."/>
            <person name="Dacks J.B."/>
            <person name="Durnford D.G."/>
            <person name="Fast N.M."/>
            <person name="Green B.R."/>
            <person name="Grisdale C."/>
            <person name="Hempe F."/>
            <person name="Henrissat B."/>
            <person name="Hoppner M.P."/>
            <person name="Ishida K.-I."/>
            <person name="Kim E."/>
            <person name="Koreny L."/>
            <person name="Kroth P.G."/>
            <person name="Liu Y."/>
            <person name="Malik S.-B."/>
            <person name="Maier U.G."/>
            <person name="McRose D."/>
            <person name="Mock T."/>
            <person name="Neilson J.A."/>
            <person name="Onodera N.T."/>
            <person name="Poole A.M."/>
            <person name="Pritham E.J."/>
            <person name="Richards T.A."/>
            <person name="Rocap G."/>
            <person name="Roy S.W."/>
            <person name="Sarai C."/>
            <person name="Schaack S."/>
            <person name="Shirato S."/>
            <person name="Slamovits C.H."/>
            <person name="Spencer D.F."/>
            <person name="Suzuki S."/>
            <person name="Worden A.Z."/>
            <person name="Zauner S."/>
            <person name="Barry K."/>
            <person name="Bell C."/>
            <person name="Bharti A.K."/>
            <person name="Crow J.A."/>
            <person name="Grimwood J."/>
            <person name="Kramer R."/>
            <person name="Lindquist E."/>
            <person name="Lucas S."/>
            <person name="Salamov A."/>
            <person name="McFadden G.I."/>
            <person name="Lane C.E."/>
            <person name="Keeling P.J."/>
            <person name="Gray M.W."/>
            <person name="Grigoriev I.V."/>
            <person name="Archibald J.M."/>
        </authorList>
    </citation>
    <scope>NUCLEOTIDE SEQUENCE</scope>
    <source>
        <strain evidence="3">CCMP2712</strain>
    </source>
</reference>
<name>A0A0C3T2B0_GUITC</name>
<dbReference type="InterPro" id="IPR003848">
    <property type="entry name" value="DUF218"/>
</dbReference>
<feature type="domain" description="DUF218" evidence="1">
    <location>
        <begin position="2"/>
        <end position="185"/>
    </location>
</feature>
<dbReference type="InterPro" id="IPR051599">
    <property type="entry name" value="Cell_Envelope_Assoc"/>
</dbReference>
<dbReference type="AlphaFoldDB" id="A0A0C3T2B0"/>
<dbReference type="Proteomes" id="UP000011087">
    <property type="component" value="Unassembled WGS sequence"/>
</dbReference>
<reference evidence="2" key="3">
    <citation type="submission" date="2015-06" db="UniProtKB">
        <authorList>
            <consortium name="EnsemblProtists"/>
        </authorList>
    </citation>
    <scope>IDENTIFICATION</scope>
</reference>
<dbReference type="PANTHER" id="PTHR30336:SF20">
    <property type="entry name" value="DUF218 DOMAIN-CONTAINING PROTEIN"/>
    <property type="match status" value="1"/>
</dbReference>
<reference evidence="3" key="1">
    <citation type="journal article" date="2012" name="Nature">
        <title>Algal genomes reveal evolutionary mosaicism and the fate of nucleomorphs.</title>
        <authorList>
            <consortium name="DOE Joint Genome Institute"/>
            <person name="Curtis B.A."/>
            <person name="Tanifuji G."/>
            <person name="Burki F."/>
            <person name="Gruber A."/>
            <person name="Irimia M."/>
            <person name="Maruyama S."/>
            <person name="Arias M.C."/>
            <person name="Ball S.G."/>
            <person name="Gile G.H."/>
            <person name="Hirakawa Y."/>
            <person name="Hopkins J.F."/>
            <person name="Kuo A."/>
            <person name="Rensing S.A."/>
            <person name="Schmutz J."/>
            <person name="Symeonidi A."/>
            <person name="Elias M."/>
            <person name="Eveleigh R.J."/>
            <person name="Herman E.K."/>
            <person name="Klute M.J."/>
            <person name="Nakayama T."/>
            <person name="Obornik M."/>
            <person name="Reyes-Prieto A."/>
            <person name="Armbrust E.V."/>
            <person name="Aves S.J."/>
            <person name="Beiko R.G."/>
            <person name="Coutinho P."/>
            <person name="Dacks J.B."/>
            <person name="Durnford D.G."/>
            <person name="Fast N.M."/>
            <person name="Green B.R."/>
            <person name="Grisdale C.J."/>
            <person name="Hempel F."/>
            <person name="Henrissat B."/>
            <person name="Hoppner M.P."/>
            <person name="Ishida K."/>
            <person name="Kim E."/>
            <person name="Koreny L."/>
            <person name="Kroth P.G."/>
            <person name="Liu Y."/>
            <person name="Malik S.B."/>
            <person name="Maier U.G."/>
            <person name="McRose D."/>
            <person name="Mock T."/>
            <person name="Neilson J.A."/>
            <person name="Onodera N.T."/>
            <person name="Poole A.M."/>
            <person name="Pritham E.J."/>
            <person name="Richards T.A."/>
            <person name="Rocap G."/>
            <person name="Roy S.W."/>
            <person name="Sarai C."/>
            <person name="Schaack S."/>
            <person name="Shirato S."/>
            <person name="Slamovits C.H."/>
            <person name="Spencer D.F."/>
            <person name="Suzuki S."/>
            <person name="Worden A.Z."/>
            <person name="Zauner S."/>
            <person name="Barry K."/>
            <person name="Bell C."/>
            <person name="Bharti A.K."/>
            <person name="Crow J.A."/>
            <person name="Grimwood J."/>
            <person name="Kramer R."/>
            <person name="Lindquist E."/>
            <person name="Lucas S."/>
            <person name="Salamov A."/>
            <person name="McFadden G.I."/>
            <person name="Lane C.E."/>
            <person name="Keeling P.J."/>
            <person name="Gray M.W."/>
            <person name="Grigoriev I.V."/>
            <person name="Archibald J.M."/>
        </authorList>
    </citation>
    <scope>NUCLEOTIDE SEQUENCE</scope>
    <source>
        <strain evidence="3">CCMP2712</strain>
    </source>
</reference>
<dbReference type="InterPro" id="IPR014729">
    <property type="entry name" value="Rossmann-like_a/b/a_fold"/>
</dbReference>
<dbReference type="PANTHER" id="PTHR30336">
    <property type="entry name" value="INNER MEMBRANE PROTEIN, PROBABLE PERMEASE"/>
    <property type="match status" value="1"/>
</dbReference>
<dbReference type="Pfam" id="PF02698">
    <property type="entry name" value="DUF218"/>
    <property type="match status" value="1"/>
</dbReference>
<dbReference type="OMA" id="VYVQRRC"/>
<protein>
    <recommendedName>
        <fullName evidence="1">DUF218 domain-containing protein</fullName>
    </recommendedName>
</protein>